<evidence type="ECO:0000256" key="1">
    <source>
        <dbReference type="SAM" id="Phobius"/>
    </source>
</evidence>
<gene>
    <name evidence="2" type="ORF">E2C01_069358</name>
</gene>
<evidence type="ECO:0000313" key="2">
    <source>
        <dbReference type="EMBL" id="MPC74976.1"/>
    </source>
</evidence>
<sequence length="63" mass="6863">MNVETLKLRCVGEDLALGALGGVVAVAVIVVVAVVGETEERQIRTEPSYVDGAWRRILKERVK</sequence>
<organism evidence="2 3">
    <name type="scientific">Portunus trituberculatus</name>
    <name type="common">Swimming crab</name>
    <name type="synonym">Neptunus trituberculatus</name>
    <dbReference type="NCBI Taxonomy" id="210409"/>
    <lineage>
        <taxon>Eukaryota</taxon>
        <taxon>Metazoa</taxon>
        <taxon>Ecdysozoa</taxon>
        <taxon>Arthropoda</taxon>
        <taxon>Crustacea</taxon>
        <taxon>Multicrustacea</taxon>
        <taxon>Malacostraca</taxon>
        <taxon>Eumalacostraca</taxon>
        <taxon>Eucarida</taxon>
        <taxon>Decapoda</taxon>
        <taxon>Pleocyemata</taxon>
        <taxon>Brachyura</taxon>
        <taxon>Eubrachyura</taxon>
        <taxon>Portunoidea</taxon>
        <taxon>Portunidae</taxon>
        <taxon>Portuninae</taxon>
        <taxon>Portunus</taxon>
    </lineage>
</organism>
<reference evidence="2 3" key="1">
    <citation type="submission" date="2019-05" db="EMBL/GenBank/DDBJ databases">
        <title>Another draft genome of Portunus trituberculatus and its Hox gene families provides insights of decapod evolution.</title>
        <authorList>
            <person name="Jeong J.-H."/>
            <person name="Song I."/>
            <person name="Kim S."/>
            <person name="Choi T."/>
            <person name="Kim D."/>
            <person name="Ryu S."/>
            <person name="Kim W."/>
        </authorList>
    </citation>
    <scope>NUCLEOTIDE SEQUENCE [LARGE SCALE GENOMIC DNA]</scope>
    <source>
        <tissue evidence="2">Muscle</tissue>
    </source>
</reference>
<dbReference type="Proteomes" id="UP000324222">
    <property type="component" value="Unassembled WGS sequence"/>
</dbReference>
<keyword evidence="1" id="KW-0472">Membrane</keyword>
<protein>
    <submittedName>
        <fullName evidence="2">Uncharacterized protein</fullName>
    </submittedName>
</protein>
<keyword evidence="1" id="KW-0812">Transmembrane</keyword>
<keyword evidence="3" id="KW-1185">Reference proteome</keyword>
<dbReference type="AlphaFoldDB" id="A0A5B7HZ55"/>
<proteinExistence type="predicted"/>
<keyword evidence="1" id="KW-1133">Transmembrane helix</keyword>
<accession>A0A5B7HZ55</accession>
<dbReference type="EMBL" id="VSRR010040115">
    <property type="protein sequence ID" value="MPC74976.1"/>
    <property type="molecule type" value="Genomic_DNA"/>
</dbReference>
<evidence type="ECO:0000313" key="3">
    <source>
        <dbReference type="Proteomes" id="UP000324222"/>
    </source>
</evidence>
<name>A0A5B7HZ55_PORTR</name>
<feature type="transmembrane region" description="Helical" evidence="1">
    <location>
        <begin position="15"/>
        <end position="35"/>
    </location>
</feature>
<comment type="caution">
    <text evidence="2">The sequence shown here is derived from an EMBL/GenBank/DDBJ whole genome shotgun (WGS) entry which is preliminary data.</text>
</comment>